<keyword evidence="1" id="KW-0812">Transmembrane</keyword>
<sequence>MDVPAAKLINIFLAIAVLVGVFGFITDLNFTKKYGGVDLRNRVVAARVAMELGQDPYYFKWTRDYSDRFLDPADNAAIPVARVTVPPTTLLLQSSISRPPYLAQRYIWFFFQWLLLLASIFILTRLTSSPAARKMIWILGLLFISGAYFWRLHVERGQMYIFYVFLFRF</sequence>
<evidence type="ECO:0000256" key="1">
    <source>
        <dbReference type="SAM" id="Phobius"/>
    </source>
</evidence>
<dbReference type="AlphaFoldDB" id="A0A0G1M372"/>
<keyword evidence="1" id="KW-0472">Membrane</keyword>
<name>A0A0G1M372_9BACT</name>
<accession>A0A0G1M372</accession>
<dbReference type="EMBL" id="LCKT01000053">
    <property type="protein sequence ID" value="KKU02661.1"/>
    <property type="molecule type" value="Genomic_DNA"/>
</dbReference>
<evidence type="ECO:0000313" key="2">
    <source>
        <dbReference type="EMBL" id="KKU02661.1"/>
    </source>
</evidence>
<keyword evidence="1" id="KW-1133">Transmembrane helix</keyword>
<feature type="transmembrane region" description="Helical" evidence="1">
    <location>
        <begin position="135"/>
        <end position="152"/>
    </location>
</feature>
<organism evidence="2 3">
    <name type="scientific">Candidatus Giovannonibacteria bacterium GW2011_GWA2_45_21</name>
    <dbReference type="NCBI Taxonomy" id="1618649"/>
    <lineage>
        <taxon>Bacteria</taxon>
        <taxon>Candidatus Giovannoniibacteriota</taxon>
    </lineage>
</organism>
<comment type="caution">
    <text evidence="2">The sequence shown here is derived from an EMBL/GenBank/DDBJ whole genome shotgun (WGS) entry which is preliminary data.</text>
</comment>
<feature type="transmembrane region" description="Helical" evidence="1">
    <location>
        <begin position="6"/>
        <end position="25"/>
    </location>
</feature>
<proteinExistence type="predicted"/>
<dbReference type="Proteomes" id="UP000034696">
    <property type="component" value="Unassembled WGS sequence"/>
</dbReference>
<protein>
    <submittedName>
        <fullName evidence="2">Uncharacterized protein</fullName>
    </submittedName>
</protein>
<feature type="transmembrane region" description="Helical" evidence="1">
    <location>
        <begin position="106"/>
        <end position="123"/>
    </location>
</feature>
<evidence type="ECO:0000313" key="3">
    <source>
        <dbReference type="Proteomes" id="UP000034696"/>
    </source>
</evidence>
<gene>
    <name evidence="2" type="ORF">UX06_C0053G0004</name>
</gene>
<reference evidence="2 3" key="1">
    <citation type="journal article" date="2015" name="Nature">
        <title>rRNA introns, odd ribosomes, and small enigmatic genomes across a large radiation of phyla.</title>
        <authorList>
            <person name="Brown C.T."/>
            <person name="Hug L.A."/>
            <person name="Thomas B.C."/>
            <person name="Sharon I."/>
            <person name="Castelle C.J."/>
            <person name="Singh A."/>
            <person name="Wilkins M.J."/>
            <person name="Williams K.H."/>
            <person name="Banfield J.F."/>
        </authorList>
    </citation>
    <scope>NUCLEOTIDE SEQUENCE [LARGE SCALE GENOMIC DNA]</scope>
</reference>